<dbReference type="AlphaFoldDB" id="B9STR4"/>
<evidence type="ECO:0000313" key="3">
    <source>
        <dbReference type="Proteomes" id="UP000008311"/>
    </source>
</evidence>
<dbReference type="EMBL" id="EQ974134">
    <property type="protein sequence ID" value="EEF32979.1"/>
    <property type="molecule type" value="Genomic_DNA"/>
</dbReference>
<dbReference type="InParanoid" id="B9STR4"/>
<feature type="region of interest" description="Disordered" evidence="1">
    <location>
        <begin position="1"/>
        <end position="22"/>
    </location>
</feature>
<gene>
    <name evidence="2" type="ORF">RCOM_0623330</name>
</gene>
<protein>
    <submittedName>
        <fullName evidence="2">Uncharacterized protein</fullName>
    </submittedName>
</protein>
<sequence>MAVTMHCSKAGLSMRSSPWSQKPSKLSRTYAVNSSGRPWEFSYRLFANGLNNLAARHNEHLQHKPLKNCKKSIRMWQIQACRGSGGDYDPSFAGHCGPISTWHNASHS</sequence>
<accession>B9STR4</accession>
<keyword evidence="3" id="KW-1185">Reference proteome</keyword>
<evidence type="ECO:0000313" key="2">
    <source>
        <dbReference type="EMBL" id="EEF32979.1"/>
    </source>
</evidence>
<reference evidence="3" key="1">
    <citation type="journal article" date="2010" name="Nat. Biotechnol.">
        <title>Draft genome sequence of the oilseed species Ricinus communis.</title>
        <authorList>
            <person name="Chan A.P."/>
            <person name="Crabtree J."/>
            <person name="Zhao Q."/>
            <person name="Lorenzi H."/>
            <person name="Orvis J."/>
            <person name="Puiu D."/>
            <person name="Melake-Berhan A."/>
            <person name="Jones K.M."/>
            <person name="Redman J."/>
            <person name="Chen G."/>
            <person name="Cahoon E.B."/>
            <person name="Gedil M."/>
            <person name="Stanke M."/>
            <person name="Haas B.J."/>
            <person name="Wortman J.R."/>
            <person name="Fraser-Liggett C.M."/>
            <person name="Ravel J."/>
            <person name="Rabinowicz P.D."/>
        </authorList>
    </citation>
    <scope>NUCLEOTIDE SEQUENCE [LARGE SCALE GENOMIC DNA]</scope>
    <source>
        <strain evidence="3">cv. Hale</strain>
    </source>
</reference>
<proteinExistence type="predicted"/>
<name>B9STR4_RICCO</name>
<evidence type="ECO:0000256" key="1">
    <source>
        <dbReference type="SAM" id="MobiDB-lite"/>
    </source>
</evidence>
<dbReference type="Proteomes" id="UP000008311">
    <property type="component" value="Unassembled WGS sequence"/>
</dbReference>
<organism evidence="2 3">
    <name type="scientific">Ricinus communis</name>
    <name type="common">Castor bean</name>
    <dbReference type="NCBI Taxonomy" id="3988"/>
    <lineage>
        <taxon>Eukaryota</taxon>
        <taxon>Viridiplantae</taxon>
        <taxon>Streptophyta</taxon>
        <taxon>Embryophyta</taxon>
        <taxon>Tracheophyta</taxon>
        <taxon>Spermatophyta</taxon>
        <taxon>Magnoliopsida</taxon>
        <taxon>eudicotyledons</taxon>
        <taxon>Gunneridae</taxon>
        <taxon>Pentapetalae</taxon>
        <taxon>rosids</taxon>
        <taxon>fabids</taxon>
        <taxon>Malpighiales</taxon>
        <taxon>Euphorbiaceae</taxon>
        <taxon>Acalyphoideae</taxon>
        <taxon>Acalypheae</taxon>
        <taxon>Ricinus</taxon>
    </lineage>
</organism>